<gene>
    <name evidence="2" type="ORF">R7226_01445</name>
</gene>
<keyword evidence="3" id="KW-1185">Reference proteome</keyword>
<feature type="region of interest" description="Disordered" evidence="1">
    <location>
        <begin position="464"/>
        <end position="554"/>
    </location>
</feature>
<feature type="compositionally biased region" description="Basic and acidic residues" evidence="1">
    <location>
        <begin position="472"/>
        <end position="497"/>
    </location>
</feature>
<reference evidence="3" key="1">
    <citation type="submission" date="2023-07" db="EMBL/GenBank/DDBJ databases">
        <title>Conexibacter stalactiti sp. nov., isolated from stalactites in a lava cave and emended description of the genus Conexibacter.</title>
        <authorList>
            <person name="Lee S.D."/>
        </authorList>
    </citation>
    <scope>NUCLEOTIDE SEQUENCE [LARGE SCALE GENOMIC DNA]</scope>
    <source>
        <strain evidence="3">KCTC 39840</strain>
    </source>
</reference>
<dbReference type="InterPro" id="IPR036388">
    <property type="entry name" value="WH-like_DNA-bd_sf"/>
</dbReference>
<dbReference type="InterPro" id="IPR025855">
    <property type="entry name" value="Replic_Relax"/>
</dbReference>
<dbReference type="Pfam" id="PF13814">
    <property type="entry name" value="Replic_Relax"/>
    <property type="match status" value="1"/>
</dbReference>
<feature type="region of interest" description="Disordered" evidence="1">
    <location>
        <begin position="1"/>
        <end position="35"/>
    </location>
</feature>
<sequence>MPARPRELMPTGRASNAEVVQRPADRPQGTLIVGGQGSGKTSFLLRSFLNDVRDPNAAVIMIDPKSEVARRALALVPPDCGKTVWFLDLAYPRFGMSPLTLPAETMRNPHRLAAAVAGVADNVVNSLLDVNEGQIFQASRDLLYHATIGALAIASAADTRPRWEDIYGLLLPYRADLRDAVVAATAHIPDLDQTHEFWGREIPDMIDGASSVTRQQMKAPRNKVGGIVSVPPLRRFFNHPVDMPLSRIIENRDILIVDAAMGGTEQRPGIGEENSIACMHFLLRMLHTHMQHQIHVDAPARARVALHLEECHYVINELTVDMLATHRAAGLDVTLAHQFFAQLLSAESGARSEKIRKGILNLCQSRCIFRLGDPDDAEAATRIAMAVYDSLFRSDPESRARTRATPETLLNLLRWYFLASWIIDGQRAPAFIGRTYPIPTGSLGWTRHHYQRLVNRCGAYPAEMGSTYKRNSTTDRRSSTSKRDGRRDQTEQNRQADRAMPTSSPSQDEPAPAETPEPRPARSDSAPPRRTASALQPELWDSDDADDGCEAMDSPVLGLVGKTAKDATAPAPDGPTPESYAELGVIDQISELLPPASPRTSVVLDRLSEQQLRVLKLLDRFGLMTTSQLRRSAWPAGVGERGVQKALARLERAGLLQRVPTRLRSQSRRSSPPLWCLTARGFKLGQEPPDGLPPVIANRRHYRPSEAREGARVRHDLHVVNWMQALHNTIPAWCTDNWRTSRYHTARFTPPRVGDGRNRRPLRPSDVALGAGHGFSNVPQQLEEIVADLAIELHVVSDPSPRPGRRYELRFDLLLELDLTERPAYNRDKLARYDAFLTGWSLACPRYRRLGSRPIVVFASPSPRATLALMQEADKAMTGSVGPLGRPEHEWYFAGRAHTFFATEGDLHHGSLRALQLPPLPRRLREQLGDESFEATLVTLLPESVAAAGRRSV</sequence>
<dbReference type="EMBL" id="JAWSTH010000002">
    <property type="protein sequence ID" value="MDW5592982.1"/>
    <property type="molecule type" value="Genomic_DNA"/>
</dbReference>
<evidence type="ECO:0000313" key="2">
    <source>
        <dbReference type="EMBL" id="MDW5592982.1"/>
    </source>
</evidence>
<reference evidence="2 3" key="2">
    <citation type="submission" date="2023-10" db="EMBL/GenBank/DDBJ databases">
        <authorList>
            <person name="Han X.F."/>
        </authorList>
    </citation>
    <scope>NUCLEOTIDE SEQUENCE [LARGE SCALE GENOMIC DNA]</scope>
    <source>
        <strain evidence="2 3">KCTC 39840</strain>
    </source>
</reference>
<comment type="caution">
    <text evidence="2">The sequence shown here is derived from an EMBL/GenBank/DDBJ whole genome shotgun (WGS) entry which is preliminary data.</text>
</comment>
<organism evidence="2 3">
    <name type="scientific">Conexibacter stalactiti</name>
    <dbReference type="NCBI Taxonomy" id="1940611"/>
    <lineage>
        <taxon>Bacteria</taxon>
        <taxon>Bacillati</taxon>
        <taxon>Actinomycetota</taxon>
        <taxon>Thermoleophilia</taxon>
        <taxon>Solirubrobacterales</taxon>
        <taxon>Conexibacteraceae</taxon>
        <taxon>Conexibacter</taxon>
    </lineage>
</organism>
<proteinExistence type="predicted"/>
<protein>
    <submittedName>
        <fullName evidence="2">Replication-relaxation family protein</fullName>
    </submittedName>
</protein>
<dbReference type="SUPFAM" id="SSF52540">
    <property type="entry name" value="P-loop containing nucleoside triphosphate hydrolases"/>
    <property type="match status" value="1"/>
</dbReference>
<dbReference type="Gene3D" id="3.40.50.300">
    <property type="entry name" value="P-loop containing nucleotide triphosphate hydrolases"/>
    <property type="match status" value="2"/>
</dbReference>
<dbReference type="InterPro" id="IPR027417">
    <property type="entry name" value="P-loop_NTPase"/>
</dbReference>
<dbReference type="RefSeq" id="WP_318595242.1">
    <property type="nucleotide sequence ID" value="NZ_JAWSTH010000002.1"/>
</dbReference>
<dbReference type="Proteomes" id="UP001284601">
    <property type="component" value="Unassembled WGS sequence"/>
</dbReference>
<name>A0ABU4HI42_9ACTN</name>
<accession>A0ABU4HI42</accession>
<feature type="compositionally biased region" description="Acidic residues" evidence="1">
    <location>
        <begin position="540"/>
        <end position="550"/>
    </location>
</feature>
<evidence type="ECO:0000313" key="3">
    <source>
        <dbReference type="Proteomes" id="UP001284601"/>
    </source>
</evidence>
<feature type="compositionally biased region" description="Low complexity" evidence="1">
    <location>
        <begin position="523"/>
        <end position="534"/>
    </location>
</feature>
<dbReference type="Gene3D" id="1.10.10.10">
    <property type="entry name" value="Winged helix-like DNA-binding domain superfamily/Winged helix DNA-binding domain"/>
    <property type="match status" value="1"/>
</dbReference>
<evidence type="ECO:0000256" key="1">
    <source>
        <dbReference type="SAM" id="MobiDB-lite"/>
    </source>
</evidence>